<evidence type="ECO:0000256" key="1">
    <source>
        <dbReference type="ARBA" id="ARBA00022676"/>
    </source>
</evidence>
<dbReference type="GO" id="GO:0005829">
    <property type="term" value="C:cytosol"/>
    <property type="evidence" value="ECO:0007669"/>
    <property type="project" value="TreeGrafter"/>
</dbReference>
<dbReference type="EMBL" id="SJPE01000008">
    <property type="protein sequence ID" value="TBX68811.1"/>
    <property type="molecule type" value="Genomic_DNA"/>
</dbReference>
<dbReference type="InterPro" id="IPR051199">
    <property type="entry name" value="LPS_LOS_Heptosyltrfase"/>
</dbReference>
<protein>
    <submittedName>
        <fullName evidence="3">Lipopolysaccharide heptosyltransferase family protein</fullName>
    </submittedName>
</protein>
<dbReference type="Pfam" id="PF01075">
    <property type="entry name" value="Glyco_transf_9"/>
    <property type="match status" value="1"/>
</dbReference>
<dbReference type="GO" id="GO:0009244">
    <property type="term" value="P:lipopolysaccharide core region biosynthetic process"/>
    <property type="evidence" value="ECO:0007669"/>
    <property type="project" value="TreeGrafter"/>
</dbReference>
<evidence type="ECO:0000256" key="2">
    <source>
        <dbReference type="ARBA" id="ARBA00022679"/>
    </source>
</evidence>
<keyword evidence="4" id="KW-1185">Reference proteome</keyword>
<keyword evidence="1" id="KW-0328">Glycosyltransferase</keyword>
<name>A0A4Q9YY63_9FLAO</name>
<accession>A0A4Q9YY63</accession>
<dbReference type="Proteomes" id="UP000293300">
    <property type="component" value="Unassembled WGS sequence"/>
</dbReference>
<reference evidence="3 4" key="1">
    <citation type="submission" date="2019-02" db="EMBL/GenBank/DDBJ databases">
        <title>Flavobacterium sp. RD-2-33 isolated from forest soil.</title>
        <authorList>
            <person name="Chaudhary D.K."/>
        </authorList>
    </citation>
    <scope>NUCLEOTIDE SEQUENCE [LARGE SCALE GENOMIC DNA]</scope>
    <source>
        <strain evidence="3 4">RD-2-33</strain>
    </source>
</reference>
<keyword evidence="2 3" id="KW-0808">Transferase</keyword>
<dbReference type="Gene3D" id="3.40.50.2000">
    <property type="entry name" value="Glycogen Phosphorylase B"/>
    <property type="match status" value="2"/>
</dbReference>
<dbReference type="SUPFAM" id="SSF53756">
    <property type="entry name" value="UDP-Glycosyltransferase/glycogen phosphorylase"/>
    <property type="match status" value="1"/>
</dbReference>
<dbReference type="PANTHER" id="PTHR30160">
    <property type="entry name" value="TETRAACYLDISACCHARIDE 4'-KINASE-RELATED"/>
    <property type="match status" value="1"/>
</dbReference>
<dbReference type="OrthoDB" id="9772349at2"/>
<proteinExistence type="predicted"/>
<comment type="caution">
    <text evidence="3">The sequence shown here is derived from an EMBL/GenBank/DDBJ whole genome shotgun (WGS) entry which is preliminary data.</text>
</comment>
<sequence>MKILVIQQKRIGDVLTSTILSNNLKKFYPDAVVDYMCYPNCVDVLKENPNIDNIIVLTNEVRKSYPKLLKFILQIRRQKYDVVVDAYSKLETNLITLFSGAKYKISYDKGYSKIFYNYNMKRIPNGTKSELGLAIDNRLLLLKPLIKEPITDYKPKIFLTPTEIQEARDLLGKFGITVGKRPLLMFGILGSEWYKTYPLEKMAKIIDFAVEKLDADILFNYIPTQTEEAQKVYNYCTEKTKKHIHFNLYAKGLRPFLGLLSQCDILIGNEGGSVNMAKALNVPTFSLFSPSVDKETWQIFENEKENVSIHLKDLKPEIYKQHDEKYIKEHTFKYFDEYPLELILEKLESYFKDLGFPKN</sequence>
<organism evidence="3 4">
    <name type="scientific">Flavobacterium silvisoli</name>
    <dbReference type="NCBI Taxonomy" id="2529433"/>
    <lineage>
        <taxon>Bacteria</taxon>
        <taxon>Pseudomonadati</taxon>
        <taxon>Bacteroidota</taxon>
        <taxon>Flavobacteriia</taxon>
        <taxon>Flavobacteriales</taxon>
        <taxon>Flavobacteriaceae</taxon>
        <taxon>Flavobacterium</taxon>
    </lineage>
</organism>
<dbReference type="RefSeq" id="WP_131476131.1">
    <property type="nucleotide sequence ID" value="NZ_SJPE01000008.1"/>
</dbReference>
<dbReference type="GO" id="GO:0008713">
    <property type="term" value="F:ADP-heptose-lipopolysaccharide heptosyltransferase activity"/>
    <property type="evidence" value="ECO:0007669"/>
    <property type="project" value="TreeGrafter"/>
</dbReference>
<dbReference type="AlphaFoldDB" id="A0A4Q9YY63"/>
<dbReference type="PANTHER" id="PTHR30160:SF7">
    <property type="entry name" value="ADP-HEPTOSE--LPS HEPTOSYLTRANSFERASE 2"/>
    <property type="match status" value="1"/>
</dbReference>
<dbReference type="InterPro" id="IPR002201">
    <property type="entry name" value="Glyco_trans_9"/>
</dbReference>
<dbReference type="CDD" id="cd03789">
    <property type="entry name" value="GT9_LPS_heptosyltransferase"/>
    <property type="match status" value="1"/>
</dbReference>
<evidence type="ECO:0000313" key="4">
    <source>
        <dbReference type="Proteomes" id="UP000293300"/>
    </source>
</evidence>
<gene>
    <name evidence="3" type="ORF">EZL74_08245</name>
</gene>
<evidence type="ECO:0000313" key="3">
    <source>
        <dbReference type="EMBL" id="TBX68811.1"/>
    </source>
</evidence>